<gene>
    <name evidence="3" type="ORF">ARMGADRAFT_1063451</name>
</gene>
<feature type="domain" description="DUF6533" evidence="2">
    <location>
        <begin position="17"/>
        <end position="61"/>
    </location>
</feature>
<keyword evidence="1" id="KW-1133">Transmembrane helix</keyword>
<feature type="transmembrane region" description="Helical" evidence="1">
    <location>
        <begin position="51"/>
        <end position="70"/>
    </location>
</feature>
<reference evidence="4" key="1">
    <citation type="journal article" date="2017" name="Nat. Ecol. Evol.">
        <title>Genome expansion and lineage-specific genetic innovations in the forest pathogenic fungi Armillaria.</title>
        <authorList>
            <person name="Sipos G."/>
            <person name="Prasanna A.N."/>
            <person name="Walter M.C."/>
            <person name="O'Connor E."/>
            <person name="Balint B."/>
            <person name="Krizsan K."/>
            <person name="Kiss B."/>
            <person name="Hess J."/>
            <person name="Varga T."/>
            <person name="Slot J."/>
            <person name="Riley R."/>
            <person name="Boka B."/>
            <person name="Rigling D."/>
            <person name="Barry K."/>
            <person name="Lee J."/>
            <person name="Mihaltcheva S."/>
            <person name="LaButti K."/>
            <person name="Lipzen A."/>
            <person name="Waldron R."/>
            <person name="Moloney N.M."/>
            <person name="Sperisen C."/>
            <person name="Kredics L."/>
            <person name="Vagvoelgyi C."/>
            <person name="Patrignani A."/>
            <person name="Fitzpatrick D."/>
            <person name="Nagy I."/>
            <person name="Doyle S."/>
            <person name="Anderson J.B."/>
            <person name="Grigoriev I.V."/>
            <person name="Gueldener U."/>
            <person name="Muensterkoetter M."/>
            <person name="Nagy L.G."/>
        </authorList>
    </citation>
    <scope>NUCLEOTIDE SEQUENCE [LARGE SCALE GENOMIC DNA]</scope>
    <source>
        <strain evidence="4">Ar21-2</strain>
    </source>
</reference>
<dbReference type="InParanoid" id="A0A2H3DW35"/>
<organism evidence="3 4">
    <name type="scientific">Armillaria gallica</name>
    <name type="common">Bulbous honey fungus</name>
    <name type="synonym">Armillaria bulbosa</name>
    <dbReference type="NCBI Taxonomy" id="47427"/>
    <lineage>
        <taxon>Eukaryota</taxon>
        <taxon>Fungi</taxon>
        <taxon>Dikarya</taxon>
        <taxon>Basidiomycota</taxon>
        <taxon>Agaricomycotina</taxon>
        <taxon>Agaricomycetes</taxon>
        <taxon>Agaricomycetidae</taxon>
        <taxon>Agaricales</taxon>
        <taxon>Marasmiineae</taxon>
        <taxon>Physalacriaceae</taxon>
        <taxon>Armillaria</taxon>
    </lineage>
</organism>
<dbReference type="InterPro" id="IPR045340">
    <property type="entry name" value="DUF6533"/>
</dbReference>
<keyword evidence="1" id="KW-0472">Membrane</keyword>
<dbReference type="Pfam" id="PF20151">
    <property type="entry name" value="DUF6533"/>
    <property type="match status" value="1"/>
</dbReference>
<dbReference type="EMBL" id="KZ293658">
    <property type="protein sequence ID" value="PBK92493.1"/>
    <property type="molecule type" value="Genomic_DNA"/>
</dbReference>
<name>A0A2H3DW35_ARMGA</name>
<feature type="transmembrane region" description="Helical" evidence="1">
    <location>
        <begin position="20"/>
        <end position="44"/>
    </location>
</feature>
<feature type="transmembrane region" description="Helical" evidence="1">
    <location>
        <begin position="118"/>
        <end position="145"/>
    </location>
</feature>
<dbReference type="Proteomes" id="UP000217790">
    <property type="component" value="Unassembled WGS sequence"/>
</dbReference>
<evidence type="ECO:0000313" key="3">
    <source>
        <dbReference type="EMBL" id="PBK92493.1"/>
    </source>
</evidence>
<dbReference type="OrthoDB" id="2638860at2759"/>
<feature type="transmembrane region" description="Helical" evidence="1">
    <location>
        <begin position="165"/>
        <end position="187"/>
    </location>
</feature>
<feature type="transmembrane region" description="Helical" evidence="1">
    <location>
        <begin position="208"/>
        <end position="228"/>
    </location>
</feature>
<accession>A0A2H3DW35</accession>
<feature type="transmembrane region" description="Helical" evidence="1">
    <location>
        <begin position="90"/>
        <end position="111"/>
    </location>
</feature>
<keyword evidence="1" id="KW-0812">Transmembrane</keyword>
<evidence type="ECO:0000256" key="1">
    <source>
        <dbReference type="SAM" id="Phobius"/>
    </source>
</evidence>
<protein>
    <recommendedName>
        <fullName evidence="2">DUF6533 domain-containing protein</fullName>
    </recommendedName>
</protein>
<dbReference type="AlphaFoldDB" id="A0A2H3DW35"/>
<proteinExistence type="predicted"/>
<evidence type="ECO:0000313" key="4">
    <source>
        <dbReference type="Proteomes" id="UP000217790"/>
    </source>
</evidence>
<dbReference type="OMA" id="FFIWCAT"/>
<sequence length="276" mass="31069">MSETATEIVWHIQATRYLTSAGLVVLLYDHLLTFSAEVGLIWAARWSVPKVLFLLLRYFVPSSVIIHTHLLSGIANSYVSNTVCVIWYDISMYLGQISVAISNFLVLLHLWNLWERTPLFICCTLALFTLTAIANIACTTVVVVATSHNMYFDHDLRTCAIRDRAHVPLLWAPCLAFEVVAMSAMVYNALSRPRSLHTDVGKILYRDGIAYFLILFALRLMNLLLASIAPVSLVLLGVFFIWSSTTVTVTRLILNLRELRTRTEKLQDGFAGNLCN</sequence>
<evidence type="ECO:0000259" key="2">
    <source>
        <dbReference type="Pfam" id="PF20151"/>
    </source>
</evidence>
<keyword evidence="4" id="KW-1185">Reference proteome</keyword>